<reference evidence="3" key="1">
    <citation type="submission" date="2016-04" db="EMBL/GenBank/DDBJ databases">
        <authorList>
            <person name="Evans L.H."/>
            <person name="Alamgir A."/>
            <person name="Owens N."/>
            <person name="Weber N.D."/>
            <person name="Virtaneva K."/>
            <person name="Barbian K."/>
            <person name="Babar A."/>
            <person name="Rosenke K."/>
        </authorList>
    </citation>
    <scope>NUCLEOTIDE SEQUENCE</scope>
    <source>
        <strain evidence="3">86</strain>
    </source>
</reference>
<name>A0A212JVN9_9FIRM</name>
<dbReference type="InterPro" id="IPR006311">
    <property type="entry name" value="TAT_signal"/>
</dbReference>
<feature type="transmembrane region" description="Helical" evidence="1">
    <location>
        <begin position="83"/>
        <end position="102"/>
    </location>
</feature>
<keyword evidence="1" id="KW-0812">Transmembrane</keyword>
<keyword evidence="2" id="KW-0732">Signal</keyword>
<gene>
    <name evidence="3" type="ORF">KL86CLO1_11790</name>
</gene>
<dbReference type="PROSITE" id="PS51318">
    <property type="entry name" value="TAT"/>
    <property type="match status" value="1"/>
</dbReference>
<dbReference type="Pfam" id="PF09546">
    <property type="entry name" value="Spore_III_AE"/>
    <property type="match status" value="1"/>
</dbReference>
<feature type="transmembrane region" description="Helical" evidence="1">
    <location>
        <begin position="114"/>
        <end position="135"/>
    </location>
</feature>
<keyword evidence="1" id="KW-1133">Transmembrane helix</keyword>
<dbReference type="InterPro" id="IPR014194">
    <property type="entry name" value="Spore_III_AE"/>
</dbReference>
<proteinExistence type="predicted"/>
<feature type="transmembrane region" description="Helical" evidence="1">
    <location>
        <begin position="220"/>
        <end position="241"/>
    </location>
</feature>
<accession>A0A212JVN9</accession>
<evidence type="ECO:0000313" key="3">
    <source>
        <dbReference type="EMBL" id="SBW03526.1"/>
    </source>
</evidence>
<feature type="chain" id="PRO_5012081014" evidence="2">
    <location>
        <begin position="24"/>
        <end position="369"/>
    </location>
</feature>
<feature type="transmembrane region" description="Helical" evidence="1">
    <location>
        <begin position="186"/>
        <end position="208"/>
    </location>
</feature>
<evidence type="ECO:0000256" key="1">
    <source>
        <dbReference type="SAM" id="Phobius"/>
    </source>
</evidence>
<evidence type="ECO:0000256" key="2">
    <source>
        <dbReference type="SAM" id="SignalP"/>
    </source>
</evidence>
<feature type="signal peptide" evidence="2">
    <location>
        <begin position="1"/>
        <end position="23"/>
    </location>
</feature>
<sequence>MRKRRYFLLFLALALLLMGAASASDVQNVTTAQADALDTSGLEQAAGEYAPDQGFTPDIDLDAGLQNILSTGSDQIPGALRKAVHSGVLLLVIVLICGLADGMYGTLSKTGLDVVAVAGSLAVAAVAVADVNSLIGLGREVLENMETFSKALLPTITAVAAASGSPGGAVARQLATMLFTDLLLTLISRLLLPMVYVYVASCTAYAALGNEGLKRISATLKWGVTLLLTAVLLIFVGYLTVSGVIAGTADAATIKAAKFTVSSVVPVVGGILSDAAETVLAGAGILRNAVGIFGMLTVLGMCIAPFLYLGVHYLTYKAAAALTATVSGGRVAGLIDSIGGAFGLVLGMTGASALLLLISMVSAISVVTV</sequence>
<dbReference type="AlphaFoldDB" id="A0A212JVN9"/>
<organism evidence="3">
    <name type="scientific">uncultured Eubacteriales bacterium</name>
    <dbReference type="NCBI Taxonomy" id="172733"/>
    <lineage>
        <taxon>Bacteria</taxon>
        <taxon>Bacillati</taxon>
        <taxon>Bacillota</taxon>
        <taxon>Clostridia</taxon>
        <taxon>Eubacteriales</taxon>
        <taxon>environmental samples</taxon>
    </lineage>
</organism>
<feature type="transmembrane region" description="Helical" evidence="1">
    <location>
        <begin position="341"/>
        <end position="367"/>
    </location>
</feature>
<feature type="transmembrane region" description="Helical" evidence="1">
    <location>
        <begin position="289"/>
        <end position="311"/>
    </location>
</feature>
<keyword evidence="1" id="KW-0472">Membrane</keyword>
<protein>
    <submittedName>
        <fullName evidence="3">Stage III sporulation protein AE</fullName>
    </submittedName>
</protein>
<dbReference type="EMBL" id="FLUN01000001">
    <property type="protein sequence ID" value="SBW03526.1"/>
    <property type="molecule type" value="Genomic_DNA"/>
</dbReference>